<evidence type="ECO:0000313" key="3">
    <source>
        <dbReference type="WBParaSite" id="PSAMB.scaffold682size43866.g7938.t1"/>
    </source>
</evidence>
<dbReference type="WBParaSite" id="PSAMB.scaffold682size43866.g7938.t1">
    <property type="protein sequence ID" value="PSAMB.scaffold682size43866.g7938.t1"/>
    <property type="gene ID" value="PSAMB.scaffold682size43866.g7938"/>
</dbReference>
<sequence length="422" mass="47222">MSAYRQMSSSSDSSATSKTPQGPSAAGVRDRTARRRTTRVALAGRQRERLVWEEGKRRRRRRRRPLGNSAAGRGYLSTDRENRRESGCTYPPRTASSSAPIYGSTACTQRRHAPRGARKDTAAIIRPTSRHGLKRTSPAVPSDSRGAAARWSERQTRRRPYQLSYQLSYHRAYQLCKSRTNTNDSTPWRLFYSFLRSYFAPIPFPPPFFSAEDKPLDARLCLDCASTVETSAKEMLGDLTIRTLPLRAPFTHHSTLPTNPSNGVVLGWALFTEQVLRPAGRGYKRVVRRPTPSTPSARRNPLTDKRILDFFYSCALFSLAGLSGDASASRVTKGPQILSLLYFSSAGATTPPNRLTAKGRFKFPVVRVIGLCEFVPFPRSTHEHTINANTLITLKSIVIAFIAPAHDDRENNKFTLRFNKTA</sequence>
<dbReference type="Proteomes" id="UP000887566">
    <property type="component" value="Unplaced"/>
</dbReference>
<protein>
    <submittedName>
        <fullName evidence="3">Uncharacterized protein</fullName>
    </submittedName>
</protein>
<reference evidence="3" key="1">
    <citation type="submission" date="2022-11" db="UniProtKB">
        <authorList>
            <consortium name="WormBaseParasite"/>
        </authorList>
    </citation>
    <scope>IDENTIFICATION</scope>
</reference>
<evidence type="ECO:0000256" key="1">
    <source>
        <dbReference type="SAM" id="MobiDB-lite"/>
    </source>
</evidence>
<organism evidence="2 3">
    <name type="scientific">Plectus sambesii</name>
    <dbReference type="NCBI Taxonomy" id="2011161"/>
    <lineage>
        <taxon>Eukaryota</taxon>
        <taxon>Metazoa</taxon>
        <taxon>Ecdysozoa</taxon>
        <taxon>Nematoda</taxon>
        <taxon>Chromadorea</taxon>
        <taxon>Plectida</taxon>
        <taxon>Plectina</taxon>
        <taxon>Plectoidea</taxon>
        <taxon>Plectidae</taxon>
        <taxon>Plectus</taxon>
    </lineage>
</organism>
<accession>A0A914X8F4</accession>
<proteinExistence type="predicted"/>
<keyword evidence="2" id="KW-1185">Reference proteome</keyword>
<evidence type="ECO:0000313" key="2">
    <source>
        <dbReference type="Proteomes" id="UP000887566"/>
    </source>
</evidence>
<feature type="compositionally biased region" description="Low complexity" evidence="1">
    <location>
        <begin position="8"/>
        <end position="17"/>
    </location>
</feature>
<name>A0A914X8F4_9BILA</name>
<feature type="region of interest" description="Disordered" evidence="1">
    <location>
        <begin position="55"/>
        <end position="155"/>
    </location>
</feature>
<feature type="region of interest" description="Disordered" evidence="1">
    <location>
        <begin position="1"/>
        <end position="42"/>
    </location>
</feature>
<dbReference type="AlphaFoldDB" id="A0A914X8F4"/>